<dbReference type="Proteomes" id="UP000307702">
    <property type="component" value="Unassembled WGS sequence"/>
</dbReference>
<reference evidence="3 4" key="1">
    <citation type="submission" date="2019-05" db="EMBL/GenBank/DDBJ databases">
        <title>Colwellia ponticola sp. nov., isolated from seawater.</title>
        <authorList>
            <person name="Yoon J.-H."/>
        </authorList>
    </citation>
    <scope>NUCLEOTIDE SEQUENCE [LARGE SCALE GENOMIC DNA]</scope>
    <source>
        <strain evidence="3 4">OISW-25</strain>
    </source>
</reference>
<evidence type="ECO:0000313" key="3">
    <source>
        <dbReference type="EMBL" id="TMM45382.1"/>
    </source>
</evidence>
<gene>
    <name evidence="3" type="ORF">FCS21_08280</name>
</gene>
<protein>
    <submittedName>
        <fullName evidence="3">Leucine-rich repeat domain-containing protein</fullName>
    </submittedName>
</protein>
<dbReference type="SUPFAM" id="SSF52058">
    <property type="entry name" value="L domain-like"/>
    <property type="match status" value="1"/>
</dbReference>
<sequence>MHNIFGGGTCQKVALQFEGHLQDLIIFSICSDERLPDGLEEHLQSEKRPLHLLIVGDFMALPPPTDESPASYEAIKLILTNSEVKQINVGWVNGADIGPNLYQNMKWHAFHLPQNIPDEKKDISLINDINFLCSGEREAYLHVCNLLNFPVYVRVKNDKIVTIDLTDNQLYPRGLTNNLSNKQMLELWRIVSQLRYLKKINACFNALSFLPDFSYFTQLEKLDLRGNPHLDLYELHTAKSLSSLNISACSLSELPSSINSLPNLKSLLAYKNHITDISNIRFPKSIERISLYRNQISNKTLELGHCDKLQEVNLGANPILNMTLVTSPHLRTLQLRARYTKSSIIIAASENTTFYIRED</sequence>
<dbReference type="PANTHER" id="PTHR48051:SF46">
    <property type="entry name" value="LEUCINE RICH REPEAT-CONTAINING DOMAIN PROTEIN"/>
    <property type="match status" value="1"/>
</dbReference>
<dbReference type="InterPro" id="IPR050216">
    <property type="entry name" value="LRR_domain-containing"/>
</dbReference>
<name>A0A8H2JLU6_9GAMM</name>
<keyword evidence="2" id="KW-0677">Repeat</keyword>
<evidence type="ECO:0000256" key="1">
    <source>
        <dbReference type="ARBA" id="ARBA00022614"/>
    </source>
</evidence>
<dbReference type="AlphaFoldDB" id="A0A8H2JLU6"/>
<dbReference type="InterPro" id="IPR032675">
    <property type="entry name" value="LRR_dom_sf"/>
</dbReference>
<keyword evidence="4" id="KW-1185">Reference proteome</keyword>
<accession>A0A8H2JLU6</accession>
<dbReference type="EMBL" id="SZVP01000006">
    <property type="protein sequence ID" value="TMM45382.1"/>
    <property type="molecule type" value="Genomic_DNA"/>
</dbReference>
<dbReference type="Gene3D" id="3.80.10.10">
    <property type="entry name" value="Ribonuclease Inhibitor"/>
    <property type="match status" value="1"/>
</dbReference>
<dbReference type="PANTHER" id="PTHR48051">
    <property type="match status" value="1"/>
</dbReference>
<dbReference type="GO" id="GO:0005737">
    <property type="term" value="C:cytoplasm"/>
    <property type="evidence" value="ECO:0007669"/>
    <property type="project" value="TreeGrafter"/>
</dbReference>
<evidence type="ECO:0000313" key="4">
    <source>
        <dbReference type="Proteomes" id="UP000307702"/>
    </source>
</evidence>
<dbReference type="OrthoDB" id="5828788at2"/>
<evidence type="ECO:0000256" key="2">
    <source>
        <dbReference type="ARBA" id="ARBA00022737"/>
    </source>
</evidence>
<proteinExistence type="predicted"/>
<dbReference type="RefSeq" id="WP_138622313.1">
    <property type="nucleotide sequence ID" value="NZ_SZVP01000006.1"/>
</dbReference>
<organism evidence="3 4">
    <name type="scientific">Colwellia ponticola</name>
    <dbReference type="NCBI Taxonomy" id="2304625"/>
    <lineage>
        <taxon>Bacteria</taxon>
        <taxon>Pseudomonadati</taxon>
        <taxon>Pseudomonadota</taxon>
        <taxon>Gammaproteobacteria</taxon>
        <taxon>Alteromonadales</taxon>
        <taxon>Colwelliaceae</taxon>
        <taxon>Colwellia</taxon>
    </lineage>
</organism>
<keyword evidence="1" id="KW-0433">Leucine-rich repeat</keyword>
<comment type="caution">
    <text evidence="3">The sequence shown here is derived from an EMBL/GenBank/DDBJ whole genome shotgun (WGS) entry which is preliminary data.</text>
</comment>